<geneLocation type="plasmid" evidence="3 4">
    <name>unnamed5</name>
</geneLocation>
<dbReference type="InterPro" id="IPR013767">
    <property type="entry name" value="PAS_fold"/>
</dbReference>
<dbReference type="Proteomes" id="UP000664904">
    <property type="component" value="Plasmid unnamed5"/>
</dbReference>
<dbReference type="GO" id="GO:0006355">
    <property type="term" value="P:regulation of DNA-templated transcription"/>
    <property type="evidence" value="ECO:0007669"/>
    <property type="project" value="InterPro"/>
</dbReference>
<keyword evidence="1" id="KW-1133">Transmembrane helix</keyword>
<keyword evidence="3" id="KW-0614">Plasmid</keyword>
<dbReference type="Pfam" id="PF00989">
    <property type="entry name" value="PAS"/>
    <property type="match status" value="1"/>
</dbReference>
<evidence type="ECO:0000313" key="3">
    <source>
        <dbReference type="EMBL" id="QTH73489.1"/>
    </source>
</evidence>
<keyword evidence="1" id="KW-0812">Transmembrane</keyword>
<proteinExistence type="predicted"/>
<name>A0A975DL17_9GAMM</name>
<evidence type="ECO:0000256" key="1">
    <source>
        <dbReference type="SAM" id="Phobius"/>
    </source>
</evidence>
<dbReference type="PROSITE" id="PS50112">
    <property type="entry name" value="PAS"/>
    <property type="match status" value="1"/>
</dbReference>
<feature type="transmembrane region" description="Helical" evidence="1">
    <location>
        <begin position="7"/>
        <end position="27"/>
    </location>
</feature>
<dbReference type="EMBL" id="CP072135">
    <property type="protein sequence ID" value="QTH73489.1"/>
    <property type="molecule type" value="Genomic_DNA"/>
</dbReference>
<dbReference type="InterPro" id="IPR000014">
    <property type="entry name" value="PAS"/>
</dbReference>
<protein>
    <submittedName>
        <fullName evidence="3">PAS domain-containing protein</fullName>
    </submittedName>
</protein>
<sequence>MPFEKQITRLIAWLFIPCFITLCSVLYVAKLNLYLTLLIISLVFLSACVAYQLLHKKLQDQFVQLGNIIEALNQGDFTLRAKSLATDSAHSQLLREINRLADTLSSERFEFKESQLLLAKLLKEIDVAILACDGSGRITLANPATTKLFSLSENKLTSYNLHELGLAHLLSSQSNALVSLSSAQGGRWHLFKDQFRDKGEQQTLFILSDVEVLLSREEQSAWKNLVRVLSHEVNNSLSPIVSISATLKKISSNADLDTEPQRRFKRWTDAYWRTGKSTTWVYQCLSFRNAVTRTQAGNH</sequence>
<dbReference type="RefSeq" id="WP_208845101.1">
    <property type="nucleotide sequence ID" value="NZ_CP072135.1"/>
</dbReference>
<dbReference type="SUPFAM" id="SSF55785">
    <property type="entry name" value="PYP-like sensor domain (PAS domain)"/>
    <property type="match status" value="1"/>
</dbReference>
<dbReference type="Gene3D" id="3.30.450.20">
    <property type="entry name" value="PAS domain"/>
    <property type="match status" value="1"/>
</dbReference>
<keyword evidence="4" id="KW-1185">Reference proteome</keyword>
<evidence type="ECO:0000259" key="2">
    <source>
        <dbReference type="PROSITE" id="PS50112"/>
    </source>
</evidence>
<evidence type="ECO:0000313" key="4">
    <source>
        <dbReference type="Proteomes" id="UP000664904"/>
    </source>
</evidence>
<reference evidence="3" key="1">
    <citation type="submission" date="2021-03" db="EMBL/GenBank/DDBJ databases">
        <title>Complete Genome of Pseudoalteromonas xiamenensis STKMTI.2, a new potential marine bacterium producing anti-Vibrio compounds.</title>
        <authorList>
            <person name="Handayani D.P."/>
            <person name="Isnansetyo A."/>
            <person name="Istiqomah I."/>
            <person name="Jumina J."/>
        </authorList>
    </citation>
    <scope>NUCLEOTIDE SEQUENCE</scope>
    <source>
        <strain evidence="3">STKMTI.2</strain>
        <plasmid evidence="3">unnamed5</plasmid>
    </source>
</reference>
<feature type="domain" description="PAS" evidence="2">
    <location>
        <begin position="114"/>
        <end position="161"/>
    </location>
</feature>
<organism evidence="3 4">
    <name type="scientific">Pseudoalteromonas xiamenensis</name>
    <dbReference type="NCBI Taxonomy" id="882626"/>
    <lineage>
        <taxon>Bacteria</taxon>
        <taxon>Pseudomonadati</taxon>
        <taxon>Pseudomonadota</taxon>
        <taxon>Gammaproteobacteria</taxon>
        <taxon>Alteromonadales</taxon>
        <taxon>Pseudoalteromonadaceae</taxon>
        <taxon>Pseudoalteromonas</taxon>
    </lineage>
</organism>
<dbReference type="KEGG" id="pxi:J5O05_18530"/>
<gene>
    <name evidence="3" type="ORF">J5O05_18530</name>
</gene>
<feature type="transmembrane region" description="Helical" evidence="1">
    <location>
        <begin position="33"/>
        <end position="54"/>
    </location>
</feature>
<accession>A0A975DL17</accession>
<dbReference type="InterPro" id="IPR035965">
    <property type="entry name" value="PAS-like_dom_sf"/>
</dbReference>
<dbReference type="AlphaFoldDB" id="A0A975DL17"/>
<keyword evidence="1" id="KW-0472">Membrane</keyword>